<evidence type="ECO:0000313" key="1">
    <source>
        <dbReference type="EMBL" id="KAG8551024.1"/>
    </source>
</evidence>
<keyword evidence="2" id="KW-1185">Reference proteome</keyword>
<dbReference type="AlphaFoldDB" id="A0AAV6ZTY4"/>
<gene>
    <name evidence="1" type="ORF">GDO81_021897</name>
</gene>
<dbReference type="EMBL" id="WNYA01000013">
    <property type="protein sequence ID" value="KAG8551024.1"/>
    <property type="molecule type" value="Genomic_DNA"/>
</dbReference>
<evidence type="ECO:0000313" key="2">
    <source>
        <dbReference type="Proteomes" id="UP000824782"/>
    </source>
</evidence>
<protein>
    <submittedName>
        <fullName evidence="1">Uncharacterized protein</fullName>
    </submittedName>
</protein>
<name>A0AAV6ZTY4_ENGPU</name>
<organism evidence="1 2">
    <name type="scientific">Engystomops pustulosus</name>
    <name type="common">Tungara frog</name>
    <name type="synonym">Physalaemus pustulosus</name>
    <dbReference type="NCBI Taxonomy" id="76066"/>
    <lineage>
        <taxon>Eukaryota</taxon>
        <taxon>Metazoa</taxon>
        <taxon>Chordata</taxon>
        <taxon>Craniata</taxon>
        <taxon>Vertebrata</taxon>
        <taxon>Euteleostomi</taxon>
        <taxon>Amphibia</taxon>
        <taxon>Batrachia</taxon>
        <taxon>Anura</taxon>
        <taxon>Neobatrachia</taxon>
        <taxon>Hyloidea</taxon>
        <taxon>Leptodactylidae</taxon>
        <taxon>Leiuperinae</taxon>
        <taxon>Engystomops</taxon>
    </lineage>
</organism>
<accession>A0AAV6ZTY4</accession>
<reference evidence="1" key="1">
    <citation type="thesis" date="2020" institute="ProQuest LLC" country="789 East Eisenhower Parkway, Ann Arbor, MI, USA">
        <title>Comparative Genomics and Chromosome Evolution.</title>
        <authorList>
            <person name="Mudd A.B."/>
        </authorList>
    </citation>
    <scope>NUCLEOTIDE SEQUENCE</scope>
    <source>
        <strain evidence="1">237g6f4</strain>
        <tissue evidence="1">Blood</tissue>
    </source>
</reference>
<sequence length="70" mass="8568">MKVSVPLPNTKSPARPFYLYNRQITDNTWEDHYMKWKIFIYSFFYLLYFTCRSKHVLVYMTDVSLIVFIS</sequence>
<comment type="caution">
    <text evidence="1">The sequence shown here is derived from an EMBL/GenBank/DDBJ whole genome shotgun (WGS) entry which is preliminary data.</text>
</comment>
<proteinExistence type="predicted"/>
<dbReference type="Proteomes" id="UP000824782">
    <property type="component" value="Unassembled WGS sequence"/>
</dbReference>